<comment type="caution">
    <text evidence="2">The sequence shown here is derived from an EMBL/GenBank/DDBJ whole genome shotgun (WGS) entry which is preliminary data.</text>
</comment>
<reference evidence="2 3" key="1">
    <citation type="submission" date="2024-04" db="EMBL/GenBank/DDBJ databases">
        <title>Phyllosticta paracitricarpa is synonymous to the EU quarantine fungus P. citricarpa based on phylogenomic analyses.</title>
        <authorList>
            <consortium name="Lawrence Berkeley National Laboratory"/>
            <person name="Van ingen-buijs V.A."/>
            <person name="Van westerhoven A.C."/>
            <person name="Haridas S."/>
            <person name="Skiadas P."/>
            <person name="Martin F."/>
            <person name="Groenewald J.Z."/>
            <person name="Crous P.W."/>
            <person name="Seidl M.F."/>
        </authorList>
    </citation>
    <scope>NUCLEOTIDE SEQUENCE [LARGE SCALE GENOMIC DNA]</scope>
    <source>
        <strain evidence="2 3">CPC 17464</strain>
    </source>
</reference>
<keyword evidence="1" id="KW-1133">Transmembrane helix</keyword>
<sequence length="152" mass="16727">MGQVFMGRRRLVGLRFCFWFCFSFSGGSFVAALVVCPWLEGTGRHRTRCGRDAEGTRMVVGSDLGRGSSLRLFFAGREGEGRERDGIGESEREKMCVDGRQSEQSQCMGGATGMRDCRPRVLRLCACACLSIYASVLALSSLLFGARLFLSE</sequence>
<feature type="transmembrane region" description="Helical" evidence="1">
    <location>
        <begin position="12"/>
        <end position="39"/>
    </location>
</feature>
<protein>
    <recommendedName>
        <fullName evidence="4">Transmembrane protein</fullName>
    </recommendedName>
</protein>
<dbReference type="EMBL" id="JBBPEH010000013">
    <property type="protein sequence ID" value="KAK7530832.1"/>
    <property type="molecule type" value="Genomic_DNA"/>
</dbReference>
<dbReference type="RefSeq" id="XP_066650905.1">
    <property type="nucleotide sequence ID" value="XM_066793967.1"/>
</dbReference>
<dbReference type="GeneID" id="92026873"/>
<keyword evidence="3" id="KW-1185">Reference proteome</keyword>
<evidence type="ECO:0000313" key="3">
    <source>
        <dbReference type="Proteomes" id="UP001360953"/>
    </source>
</evidence>
<keyword evidence="1" id="KW-0812">Transmembrane</keyword>
<proteinExistence type="predicted"/>
<name>A0ABR1L6G7_9PEZI</name>
<keyword evidence="1" id="KW-0472">Membrane</keyword>
<accession>A0ABR1L6G7</accession>
<evidence type="ECO:0000313" key="2">
    <source>
        <dbReference type="EMBL" id="KAK7530832.1"/>
    </source>
</evidence>
<evidence type="ECO:0000256" key="1">
    <source>
        <dbReference type="SAM" id="Phobius"/>
    </source>
</evidence>
<feature type="transmembrane region" description="Helical" evidence="1">
    <location>
        <begin position="124"/>
        <end position="150"/>
    </location>
</feature>
<organism evidence="2 3">
    <name type="scientific">Phyllosticta citribraziliensis</name>
    <dbReference type="NCBI Taxonomy" id="989973"/>
    <lineage>
        <taxon>Eukaryota</taxon>
        <taxon>Fungi</taxon>
        <taxon>Dikarya</taxon>
        <taxon>Ascomycota</taxon>
        <taxon>Pezizomycotina</taxon>
        <taxon>Dothideomycetes</taxon>
        <taxon>Dothideomycetes incertae sedis</taxon>
        <taxon>Botryosphaeriales</taxon>
        <taxon>Phyllostictaceae</taxon>
        <taxon>Phyllosticta</taxon>
    </lineage>
</organism>
<dbReference type="Proteomes" id="UP001360953">
    <property type="component" value="Unassembled WGS sequence"/>
</dbReference>
<gene>
    <name evidence="2" type="ORF">J3D65DRAFT_138807</name>
</gene>
<evidence type="ECO:0008006" key="4">
    <source>
        <dbReference type="Google" id="ProtNLM"/>
    </source>
</evidence>